<evidence type="ECO:0000313" key="3">
    <source>
        <dbReference type="Proteomes" id="UP000244336"/>
    </source>
</evidence>
<keyword evidence="3" id="KW-1185">Reference proteome</keyword>
<gene>
    <name evidence="2" type="ORF">GQ55_1G438400</name>
</gene>
<dbReference type="EMBL" id="CM009749">
    <property type="protein sequence ID" value="PUZ78250.1"/>
    <property type="molecule type" value="Genomic_DNA"/>
</dbReference>
<feature type="region of interest" description="Disordered" evidence="1">
    <location>
        <begin position="1"/>
        <end position="21"/>
    </location>
</feature>
<evidence type="ECO:0000313" key="2">
    <source>
        <dbReference type="EMBL" id="PUZ78250.1"/>
    </source>
</evidence>
<proteinExistence type="predicted"/>
<dbReference type="Gramene" id="PUZ78250">
    <property type="protein sequence ID" value="PUZ78250"/>
    <property type="gene ID" value="GQ55_1G438400"/>
</dbReference>
<accession>A0A2T7FDV4</accession>
<name>A0A2T7FDV4_9POAL</name>
<reference evidence="2 3" key="1">
    <citation type="submission" date="2018-04" db="EMBL/GenBank/DDBJ databases">
        <title>WGS assembly of Panicum hallii var. hallii HAL2.</title>
        <authorList>
            <person name="Lovell J."/>
            <person name="Jenkins J."/>
            <person name="Lowry D."/>
            <person name="Mamidi S."/>
            <person name="Sreedasyam A."/>
            <person name="Weng X."/>
            <person name="Barry K."/>
            <person name="Bonette J."/>
            <person name="Campitelli B."/>
            <person name="Daum C."/>
            <person name="Gordon S."/>
            <person name="Gould B."/>
            <person name="Lipzen A."/>
            <person name="MacQueen A."/>
            <person name="Palacio-Mejia J."/>
            <person name="Plott C."/>
            <person name="Shakirov E."/>
            <person name="Shu S."/>
            <person name="Yoshinaga Y."/>
            <person name="Zane M."/>
            <person name="Rokhsar D."/>
            <person name="Grimwood J."/>
            <person name="Schmutz J."/>
            <person name="Juenger T."/>
        </authorList>
    </citation>
    <scope>NUCLEOTIDE SEQUENCE [LARGE SCALE GENOMIC DNA]</scope>
    <source>
        <strain evidence="3">cv. HAL2</strain>
    </source>
</reference>
<sequence>MPRTNAQAIDHETRGKTATHHRHSLSHLIHCHVKGAHGNLGDQSPLATSAVPVPVQEPIIAGEAQVPAGGPSKFHVNPSISETGPDSERRHFAECSSIWCRPQSWAHIQIQHLLVPG</sequence>
<organism evidence="2 3">
    <name type="scientific">Panicum hallii var. hallii</name>
    <dbReference type="NCBI Taxonomy" id="1504633"/>
    <lineage>
        <taxon>Eukaryota</taxon>
        <taxon>Viridiplantae</taxon>
        <taxon>Streptophyta</taxon>
        <taxon>Embryophyta</taxon>
        <taxon>Tracheophyta</taxon>
        <taxon>Spermatophyta</taxon>
        <taxon>Magnoliopsida</taxon>
        <taxon>Liliopsida</taxon>
        <taxon>Poales</taxon>
        <taxon>Poaceae</taxon>
        <taxon>PACMAD clade</taxon>
        <taxon>Panicoideae</taxon>
        <taxon>Panicodae</taxon>
        <taxon>Paniceae</taxon>
        <taxon>Panicinae</taxon>
        <taxon>Panicum</taxon>
        <taxon>Panicum sect. Panicum</taxon>
    </lineage>
</organism>
<dbReference type="AlphaFoldDB" id="A0A2T7FDV4"/>
<protein>
    <submittedName>
        <fullName evidence="2">Uncharacterized protein</fullName>
    </submittedName>
</protein>
<dbReference type="Proteomes" id="UP000244336">
    <property type="component" value="Chromosome 1"/>
</dbReference>
<evidence type="ECO:0000256" key="1">
    <source>
        <dbReference type="SAM" id="MobiDB-lite"/>
    </source>
</evidence>